<name>A0AA48M0A4_9ZZZZ</name>
<dbReference type="InterPro" id="IPR031107">
    <property type="entry name" value="Small_HSP"/>
</dbReference>
<accession>A0AA48M0A4</accession>
<proteinExistence type="predicted"/>
<organism evidence="2">
    <name type="scientific">freshwater sediment metagenome</name>
    <dbReference type="NCBI Taxonomy" id="556182"/>
    <lineage>
        <taxon>unclassified sequences</taxon>
        <taxon>metagenomes</taxon>
        <taxon>ecological metagenomes</taxon>
    </lineage>
</organism>
<dbReference type="Gene3D" id="2.60.40.790">
    <property type="match status" value="1"/>
</dbReference>
<dbReference type="EMBL" id="OY288114">
    <property type="protein sequence ID" value="CAJ0873988.1"/>
    <property type="molecule type" value="Genomic_DNA"/>
</dbReference>
<reference evidence="2" key="1">
    <citation type="submission" date="2023-07" db="EMBL/GenBank/DDBJ databases">
        <authorList>
            <person name="Pelsma A.J. K."/>
        </authorList>
    </citation>
    <scope>NUCLEOTIDE SEQUENCE</scope>
</reference>
<dbReference type="InterPro" id="IPR008978">
    <property type="entry name" value="HSP20-like_chaperone"/>
</dbReference>
<dbReference type="InterPro" id="IPR002068">
    <property type="entry name" value="A-crystallin/Hsp20_dom"/>
</dbReference>
<feature type="domain" description="SHSP" evidence="1">
    <location>
        <begin position="15"/>
        <end position="129"/>
    </location>
</feature>
<dbReference type="CDD" id="cd06464">
    <property type="entry name" value="ACD_sHsps-like"/>
    <property type="match status" value="1"/>
</dbReference>
<dbReference type="Pfam" id="PF00011">
    <property type="entry name" value="HSP20"/>
    <property type="match status" value="1"/>
</dbReference>
<dbReference type="PROSITE" id="PS01031">
    <property type="entry name" value="SHSP"/>
    <property type="match status" value="1"/>
</dbReference>
<dbReference type="SUPFAM" id="SSF49764">
    <property type="entry name" value="HSP20-like chaperones"/>
    <property type="match status" value="1"/>
</dbReference>
<dbReference type="PANTHER" id="PTHR11527">
    <property type="entry name" value="HEAT-SHOCK PROTEIN 20 FAMILY MEMBER"/>
    <property type="match status" value="1"/>
</dbReference>
<evidence type="ECO:0000259" key="1">
    <source>
        <dbReference type="PROSITE" id="PS01031"/>
    </source>
</evidence>
<gene>
    <name evidence="2" type="ORF">AMST5_02559</name>
</gene>
<dbReference type="AlphaFoldDB" id="A0AA48M0A4"/>
<sequence>MEDWFSEIDKNLPSLSLGAGVPAVNVAETDKAIEITAELPGVEQKDIKVSVEGNQLVVSGEKKRESKRDEKNWHVEERSFGSFYRSTSLPFTPEDGAIEAHLDKGVLHVTVKKPEEIVKAAKTIEIKTGAPPQT</sequence>
<evidence type="ECO:0000313" key="2">
    <source>
        <dbReference type="EMBL" id="CAJ0873988.1"/>
    </source>
</evidence>
<protein>
    <recommendedName>
        <fullName evidence="1">SHSP domain-containing protein</fullName>
    </recommendedName>
</protein>